<dbReference type="Pfam" id="PF04082">
    <property type="entry name" value="Fungal_trans"/>
    <property type="match status" value="1"/>
</dbReference>
<sequence>MSKRHKRTLSLLSSVDDDFKSDSQEAERNAALEVQEKTCAECKRRKQKCDRKRPCDHCIARGMQEKCKPSTRVDRFESLTGRVAKLESQWETLLPFFDHLEQQRTTSSLTIGVPTASSSSGTFPTEQPLSANLSPRMRTEQDTQKVHNGLDQLFLSNGKQVLQDAEDYAEHGASKPSVPQSNHNLVSSLLTLGCSTYCLQGMMAILPDRKLADTLVSYFFSRVNLLRHPMPHDKIMRSIQDFWQGSVSFTVGNLNAYALITSMCALSLLSIDNSSLHGLDSSCDLIETHRDALAKQLHYASRHALMVNSMSSSESVEHVIAWVLCCRFLLLTHRYGEGYTCAARMVKSAYRLKLHRDGEDHVRATAFGLRSESQTPMTRQEVEERRLLWSAVYHYDRWISMSTGLPFIIFDQLCTTQCPTIQLGSGASDDTALDRALSELTPTPYMYSIHRFKLSVLLGRILLFLRGNDDIWTGELRSTANVLEILTELDNSLRTIEESLPFYLACKKDDEIHPIDFVELEVDRDFPYLPVHRFLLNSEILATRASLFSAFLISPAENLKKPRQVCRHAALNDLNLHLTYLRSETALTEREIAVYIGSQQLFRSAFLCALDLLHFCKEGRDEEGTTVADSATAKVLSDSVHRVISLESGRKCLLDPEARQVIKNILAECQRYDTNGDLATGQSFPSFESWSMPDAKILIDAFFNGEQSQAKLYSELFDQVSTNFTA</sequence>
<reference evidence="5 6" key="1">
    <citation type="journal article" date="2018" name="Mol. Biol. Evol.">
        <title>Broad Genomic Sampling Reveals a Smut Pathogenic Ancestry of the Fungal Clade Ustilaginomycotina.</title>
        <authorList>
            <person name="Kijpornyongpan T."/>
            <person name="Mondo S.J."/>
            <person name="Barry K."/>
            <person name="Sandor L."/>
            <person name="Lee J."/>
            <person name="Lipzen A."/>
            <person name="Pangilinan J."/>
            <person name="LaButti K."/>
            <person name="Hainaut M."/>
            <person name="Henrissat B."/>
            <person name="Grigoriev I.V."/>
            <person name="Spatafora J.W."/>
            <person name="Aime M.C."/>
        </authorList>
    </citation>
    <scope>NUCLEOTIDE SEQUENCE [LARGE SCALE GENOMIC DNA]</scope>
    <source>
        <strain evidence="5 6">MCA 3882</strain>
    </source>
</reference>
<proteinExistence type="predicted"/>
<name>A0A316VJJ5_9BASI</name>
<dbReference type="AlphaFoldDB" id="A0A316VJJ5"/>
<dbReference type="EMBL" id="KZ819602">
    <property type="protein sequence ID" value="PWN36473.1"/>
    <property type="molecule type" value="Genomic_DNA"/>
</dbReference>
<evidence type="ECO:0000256" key="2">
    <source>
        <dbReference type="ARBA" id="ARBA00022723"/>
    </source>
</evidence>
<dbReference type="GO" id="GO:0006351">
    <property type="term" value="P:DNA-templated transcription"/>
    <property type="evidence" value="ECO:0007669"/>
    <property type="project" value="InterPro"/>
</dbReference>
<organism evidence="5 6">
    <name type="scientific">Meira miltonrushii</name>
    <dbReference type="NCBI Taxonomy" id="1280837"/>
    <lineage>
        <taxon>Eukaryota</taxon>
        <taxon>Fungi</taxon>
        <taxon>Dikarya</taxon>
        <taxon>Basidiomycota</taxon>
        <taxon>Ustilaginomycotina</taxon>
        <taxon>Exobasidiomycetes</taxon>
        <taxon>Exobasidiales</taxon>
        <taxon>Brachybasidiaceae</taxon>
        <taxon>Meira</taxon>
    </lineage>
</organism>
<dbReference type="CDD" id="cd00067">
    <property type="entry name" value="GAL4"/>
    <property type="match status" value="1"/>
</dbReference>
<keyword evidence="2" id="KW-0479">Metal-binding</keyword>
<dbReference type="Proteomes" id="UP000245771">
    <property type="component" value="Unassembled WGS sequence"/>
</dbReference>
<dbReference type="RefSeq" id="XP_025356775.1">
    <property type="nucleotide sequence ID" value="XM_025502013.1"/>
</dbReference>
<dbReference type="PANTHER" id="PTHR31001">
    <property type="entry name" value="UNCHARACTERIZED TRANSCRIPTIONAL REGULATORY PROTEIN"/>
    <property type="match status" value="1"/>
</dbReference>
<dbReference type="PROSITE" id="PS00463">
    <property type="entry name" value="ZN2_CY6_FUNGAL_1"/>
    <property type="match status" value="1"/>
</dbReference>
<comment type="subcellular location">
    <subcellularLocation>
        <location evidence="1">Nucleus</location>
    </subcellularLocation>
</comment>
<dbReference type="InterPro" id="IPR001138">
    <property type="entry name" value="Zn2Cys6_DnaBD"/>
</dbReference>
<dbReference type="CDD" id="cd12148">
    <property type="entry name" value="fungal_TF_MHR"/>
    <property type="match status" value="1"/>
</dbReference>
<dbReference type="SUPFAM" id="SSF57701">
    <property type="entry name" value="Zn2/Cys6 DNA-binding domain"/>
    <property type="match status" value="1"/>
</dbReference>
<accession>A0A316VJJ5</accession>
<dbReference type="GO" id="GO:0005634">
    <property type="term" value="C:nucleus"/>
    <property type="evidence" value="ECO:0007669"/>
    <property type="project" value="UniProtKB-SubCell"/>
</dbReference>
<dbReference type="GO" id="GO:0008270">
    <property type="term" value="F:zinc ion binding"/>
    <property type="evidence" value="ECO:0007669"/>
    <property type="project" value="InterPro"/>
</dbReference>
<dbReference type="GeneID" id="37023794"/>
<dbReference type="PROSITE" id="PS50048">
    <property type="entry name" value="ZN2_CY6_FUNGAL_2"/>
    <property type="match status" value="1"/>
</dbReference>
<dbReference type="InterPro" id="IPR007219">
    <property type="entry name" value="XnlR_reg_dom"/>
</dbReference>
<keyword evidence="3" id="KW-0539">Nucleus</keyword>
<dbReference type="PANTHER" id="PTHR31001:SF87">
    <property type="entry name" value="COL-21"/>
    <property type="match status" value="1"/>
</dbReference>
<evidence type="ECO:0000256" key="1">
    <source>
        <dbReference type="ARBA" id="ARBA00004123"/>
    </source>
</evidence>
<evidence type="ECO:0000256" key="3">
    <source>
        <dbReference type="ARBA" id="ARBA00023242"/>
    </source>
</evidence>
<dbReference type="InterPro" id="IPR036864">
    <property type="entry name" value="Zn2-C6_fun-type_DNA-bd_sf"/>
</dbReference>
<dbReference type="GO" id="GO:0000981">
    <property type="term" value="F:DNA-binding transcription factor activity, RNA polymerase II-specific"/>
    <property type="evidence" value="ECO:0007669"/>
    <property type="project" value="InterPro"/>
</dbReference>
<dbReference type="InParanoid" id="A0A316VJJ5"/>
<gene>
    <name evidence="5" type="ORF">FA14DRAFT_2184</name>
</gene>
<dbReference type="Gene3D" id="4.10.240.10">
    <property type="entry name" value="Zn(2)-C6 fungal-type DNA-binding domain"/>
    <property type="match status" value="1"/>
</dbReference>
<dbReference type="SMART" id="SM00906">
    <property type="entry name" value="Fungal_trans"/>
    <property type="match status" value="1"/>
</dbReference>
<evidence type="ECO:0000313" key="6">
    <source>
        <dbReference type="Proteomes" id="UP000245771"/>
    </source>
</evidence>
<feature type="domain" description="Zn(2)-C6 fungal-type" evidence="4">
    <location>
        <begin position="38"/>
        <end position="67"/>
    </location>
</feature>
<dbReference type="OrthoDB" id="4934715at2759"/>
<evidence type="ECO:0000313" key="5">
    <source>
        <dbReference type="EMBL" id="PWN36473.1"/>
    </source>
</evidence>
<dbReference type="STRING" id="1280837.A0A316VJJ5"/>
<protein>
    <recommendedName>
        <fullName evidence="4">Zn(2)-C6 fungal-type domain-containing protein</fullName>
    </recommendedName>
</protein>
<evidence type="ECO:0000259" key="4">
    <source>
        <dbReference type="PROSITE" id="PS50048"/>
    </source>
</evidence>
<dbReference type="InterPro" id="IPR050613">
    <property type="entry name" value="Sec_Metabolite_Reg"/>
</dbReference>
<dbReference type="GO" id="GO:0003677">
    <property type="term" value="F:DNA binding"/>
    <property type="evidence" value="ECO:0007669"/>
    <property type="project" value="InterPro"/>
</dbReference>
<keyword evidence="6" id="KW-1185">Reference proteome</keyword>